<sequence>MATAPAPDTAQTLCTLLDMVRTGKATTRPELGAHTGLGRKLVAQRVADLLAHGLLEEAELAPSTGGRSARQLRFRRRAGLVLVAELGYTSIGVGLADLGGELLAHHEEPTDVVAEQPEPLLNRVEELFDGLLADLPHDAPPLWGVGIGVLGPVDAAAGCPIPLSMMAGWGGYPVRKRLAERFDVPVWVDNEVNLMALGEYRGTPGHQADDLAYVKLGSGVGAGLISGGRLSRGARGSAGEIGHVRVVDDPSAVCRCGATGCLNLYAGGSSLAAAASAAAKAGDSPALAARLEAQGRVDARDIAEEARAGDPYCVSLLNRAGKMLGRALAALANITNPSLVLVGGGVAYSGDLLLAAIREEVYRLTFPSAAHDLRIELSPLSDRAGLVGAAFMVTDELLSPARLPRWIDAGSPAGLAEIVHS</sequence>
<dbReference type="InterPro" id="IPR049874">
    <property type="entry name" value="ROK_cs"/>
</dbReference>
<dbReference type="SUPFAM" id="SSF46785">
    <property type="entry name" value="Winged helix' DNA-binding domain"/>
    <property type="match status" value="1"/>
</dbReference>
<dbReference type="InterPro" id="IPR036388">
    <property type="entry name" value="WH-like_DNA-bd_sf"/>
</dbReference>
<protein>
    <submittedName>
        <fullName evidence="2">ROK family protein</fullName>
    </submittedName>
</protein>
<dbReference type="InterPro" id="IPR043129">
    <property type="entry name" value="ATPase_NBD"/>
</dbReference>
<dbReference type="RefSeq" id="WP_326761691.1">
    <property type="nucleotide sequence ID" value="NZ_CP109135.1"/>
</dbReference>
<keyword evidence="3" id="KW-1185">Reference proteome</keyword>
<dbReference type="SUPFAM" id="SSF53067">
    <property type="entry name" value="Actin-like ATPase domain"/>
    <property type="match status" value="1"/>
</dbReference>
<gene>
    <name evidence="2" type="ORF">OHB35_44620</name>
</gene>
<name>A0ABZ1HMC0_STRPH</name>
<dbReference type="EMBL" id="CP109135">
    <property type="protein sequence ID" value="WSD19754.1"/>
    <property type="molecule type" value="Genomic_DNA"/>
</dbReference>
<evidence type="ECO:0000313" key="3">
    <source>
        <dbReference type="Proteomes" id="UP001340816"/>
    </source>
</evidence>
<dbReference type="InterPro" id="IPR036390">
    <property type="entry name" value="WH_DNA-bd_sf"/>
</dbReference>
<comment type="similarity">
    <text evidence="1">Belongs to the ROK (NagC/XylR) family.</text>
</comment>
<dbReference type="Proteomes" id="UP001340816">
    <property type="component" value="Chromosome"/>
</dbReference>
<evidence type="ECO:0000256" key="1">
    <source>
        <dbReference type="ARBA" id="ARBA00006479"/>
    </source>
</evidence>
<dbReference type="PROSITE" id="PS01125">
    <property type="entry name" value="ROK"/>
    <property type="match status" value="1"/>
</dbReference>
<accession>A0ABZ1HMC0</accession>
<dbReference type="PANTHER" id="PTHR18964:SF173">
    <property type="entry name" value="GLUCOKINASE"/>
    <property type="match status" value="1"/>
</dbReference>
<reference evidence="2 3" key="1">
    <citation type="submission" date="2022-10" db="EMBL/GenBank/DDBJ databases">
        <title>The complete genomes of actinobacterial strains from the NBC collection.</title>
        <authorList>
            <person name="Joergensen T.S."/>
            <person name="Alvarez Arevalo M."/>
            <person name="Sterndorff E.B."/>
            <person name="Faurdal D."/>
            <person name="Vuksanovic O."/>
            <person name="Mourched A.-S."/>
            <person name="Charusanti P."/>
            <person name="Shaw S."/>
            <person name="Blin K."/>
            <person name="Weber T."/>
        </authorList>
    </citation>
    <scope>NUCLEOTIDE SEQUENCE [LARGE SCALE GENOMIC DNA]</scope>
    <source>
        <strain evidence="2 3">NBC 01752</strain>
    </source>
</reference>
<dbReference type="Gene3D" id="1.10.10.10">
    <property type="entry name" value="Winged helix-like DNA-binding domain superfamily/Winged helix DNA-binding domain"/>
    <property type="match status" value="1"/>
</dbReference>
<organism evidence="2 3">
    <name type="scientific">Streptomyces phaeochromogenes</name>
    <dbReference type="NCBI Taxonomy" id="1923"/>
    <lineage>
        <taxon>Bacteria</taxon>
        <taxon>Bacillati</taxon>
        <taxon>Actinomycetota</taxon>
        <taxon>Actinomycetes</taxon>
        <taxon>Kitasatosporales</taxon>
        <taxon>Streptomycetaceae</taxon>
        <taxon>Streptomyces</taxon>
        <taxon>Streptomyces phaeochromogenes group</taxon>
    </lineage>
</organism>
<dbReference type="PANTHER" id="PTHR18964">
    <property type="entry name" value="ROK (REPRESSOR, ORF, KINASE) FAMILY"/>
    <property type="match status" value="1"/>
</dbReference>
<dbReference type="Gene3D" id="3.30.420.40">
    <property type="match status" value="2"/>
</dbReference>
<proteinExistence type="inferred from homology"/>
<evidence type="ECO:0000313" key="2">
    <source>
        <dbReference type="EMBL" id="WSD19754.1"/>
    </source>
</evidence>
<dbReference type="InterPro" id="IPR000600">
    <property type="entry name" value="ROK"/>
</dbReference>
<dbReference type="Pfam" id="PF00480">
    <property type="entry name" value="ROK"/>
    <property type="match status" value="1"/>
</dbReference>